<name>A0A3S5CDK2_9PLAT</name>
<evidence type="ECO:0000313" key="2">
    <source>
        <dbReference type="EMBL" id="VEL12233.1"/>
    </source>
</evidence>
<reference evidence="2" key="1">
    <citation type="submission" date="2018-11" db="EMBL/GenBank/DDBJ databases">
        <authorList>
            <consortium name="Pathogen Informatics"/>
        </authorList>
    </citation>
    <scope>NUCLEOTIDE SEQUENCE</scope>
</reference>
<feature type="region of interest" description="Disordered" evidence="1">
    <location>
        <begin position="142"/>
        <end position="163"/>
    </location>
</feature>
<dbReference type="AlphaFoldDB" id="A0A3S5CDK2"/>
<accession>A0A3S5CDK2</accession>
<proteinExistence type="predicted"/>
<keyword evidence="3" id="KW-1185">Reference proteome</keyword>
<dbReference type="Proteomes" id="UP000784294">
    <property type="component" value="Unassembled WGS sequence"/>
</dbReference>
<comment type="caution">
    <text evidence="2">The sequence shown here is derived from an EMBL/GenBank/DDBJ whole genome shotgun (WGS) entry which is preliminary data.</text>
</comment>
<evidence type="ECO:0000256" key="1">
    <source>
        <dbReference type="SAM" id="MobiDB-lite"/>
    </source>
</evidence>
<organism evidence="2 3">
    <name type="scientific">Protopolystoma xenopodis</name>
    <dbReference type="NCBI Taxonomy" id="117903"/>
    <lineage>
        <taxon>Eukaryota</taxon>
        <taxon>Metazoa</taxon>
        <taxon>Spiralia</taxon>
        <taxon>Lophotrochozoa</taxon>
        <taxon>Platyhelminthes</taxon>
        <taxon>Monogenea</taxon>
        <taxon>Polyopisthocotylea</taxon>
        <taxon>Polystomatidea</taxon>
        <taxon>Polystomatidae</taxon>
        <taxon>Protopolystoma</taxon>
    </lineage>
</organism>
<dbReference type="EMBL" id="CAAALY010014161">
    <property type="protein sequence ID" value="VEL12233.1"/>
    <property type="molecule type" value="Genomic_DNA"/>
</dbReference>
<sequence length="323" mass="35793">MQKTPVCKQNREKCVEAKYGYLKKKCDRHALDTHFLSGYSLGKKQMLWATIKGGGGRRAAVASSSSGRPRADLLGLGQARLAAALTTVGTLTKSRATPTRRHHRLDVLSSLWLFWLQDVLFYGEGAYKTPTADEHGTKALEAKLSPDQLKRKTESENPSQDPARLAHALVPRHASMGIGKGLNRSVNRLNRIHTFTLTTLNIKPGKGWHAGVGWCWVVLAVSTSNERQMFCPQNVTSWGVCVGMSCGVDEREGRLDSGVKLVKRRTTLREGERMCPPSENSTSADYTDGQIASPWPPRRLNYCAEAKPISGAVSWTARFQYRR</sequence>
<evidence type="ECO:0000313" key="3">
    <source>
        <dbReference type="Proteomes" id="UP000784294"/>
    </source>
</evidence>
<gene>
    <name evidence="2" type="ORF">PXEA_LOCUS5673</name>
</gene>
<protein>
    <submittedName>
        <fullName evidence="2">Uncharacterized protein</fullName>
    </submittedName>
</protein>